<gene>
    <name evidence="1" type="ORF">J2Z65_005454</name>
</gene>
<comment type="caution">
    <text evidence="1">The sequence shown here is derived from an EMBL/GenBank/DDBJ whole genome shotgun (WGS) entry which is preliminary data.</text>
</comment>
<evidence type="ECO:0000313" key="2">
    <source>
        <dbReference type="Proteomes" id="UP001519344"/>
    </source>
</evidence>
<reference evidence="1 2" key="1">
    <citation type="submission" date="2021-03" db="EMBL/GenBank/DDBJ databases">
        <title>Genomic Encyclopedia of Type Strains, Phase IV (KMG-IV): sequencing the most valuable type-strain genomes for metagenomic binning, comparative biology and taxonomic classification.</title>
        <authorList>
            <person name="Goeker M."/>
        </authorList>
    </citation>
    <scope>NUCLEOTIDE SEQUENCE [LARGE SCALE GENOMIC DNA]</scope>
    <source>
        <strain evidence="1 2">DSM 24950</strain>
    </source>
</reference>
<name>A0ABS4I5U0_9BACL</name>
<accession>A0ABS4I5U0</accession>
<sequence>MVWREHHKKLEALSSEWDKVRKLAVSSLILHRENKAKIDYGTISLLEKKPVYLVEDFVRLFGGNELLNAAVVDISKIEVLAASGFINMTEIRNYREVIDVKMKFYLMEISKEKVMFEFNERRIKFLSHLSIIRTFSCDLNKLSPEDLFT</sequence>
<dbReference type="Proteomes" id="UP001519344">
    <property type="component" value="Unassembled WGS sequence"/>
</dbReference>
<protein>
    <submittedName>
        <fullName evidence="1">Uncharacterized protein</fullName>
    </submittedName>
</protein>
<organism evidence="1 2">
    <name type="scientific">Paenibacillus aceris</name>
    <dbReference type="NCBI Taxonomy" id="869555"/>
    <lineage>
        <taxon>Bacteria</taxon>
        <taxon>Bacillati</taxon>
        <taxon>Bacillota</taxon>
        <taxon>Bacilli</taxon>
        <taxon>Bacillales</taxon>
        <taxon>Paenibacillaceae</taxon>
        <taxon>Paenibacillus</taxon>
    </lineage>
</organism>
<evidence type="ECO:0000313" key="1">
    <source>
        <dbReference type="EMBL" id="MBP1966195.1"/>
    </source>
</evidence>
<keyword evidence="2" id="KW-1185">Reference proteome</keyword>
<dbReference type="EMBL" id="JAGGKV010000019">
    <property type="protein sequence ID" value="MBP1966195.1"/>
    <property type="molecule type" value="Genomic_DNA"/>
</dbReference>
<proteinExistence type="predicted"/>